<comment type="similarity">
    <text evidence="2">Belongs to the binding-protein-dependent transport system permease family. FecCD subfamily.</text>
</comment>
<dbReference type="AlphaFoldDB" id="A0A4Z1BFX4"/>
<evidence type="ECO:0000256" key="2">
    <source>
        <dbReference type="ARBA" id="ARBA00007935"/>
    </source>
</evidence>
<feature type="transmembrane region" description="Helical" evidence="8">
    <location>
        <begin position="264"/>
        <end position="286"/>
    </location>
</feature>
<accession>A0A4Z1BFX4</accession>
<reference evidence="9 10" key="1">
    <citation type="submission" date="2019-03" db="EMBL/GenBank/DDBJ databases">
        <title>Empedobacter tilapiae sp. nov., isolated from an intestine of Nile tilapia Oreochromis niloticus.</title>
        <authorList>
            <person name="Kim Y.-O."/>
            <person name="Yoon J.-H."/>
        </authorList>
    </citation>
    <scope>NUCLEOTIDE SEQUENCE [LARGE SCALE GENOMIC DNA]</scope>
    <source>
        <strain evidence="9 10">MRS2</strain>
    </source>
</reference>
<dbReference type="InterPro" id="IPR037294">
    <property type="entry name" value="ABC_BtuC-like"/>
</dbReference>
<sequence length="314" mass="34727">MKYIISCLLIVFLFITSLLVGVKEVTLQSIFNNMNDEQSILIISRLPRTLALILTGMGLSIAGFVMQQLAQNKFVSPSTIGTIEASKFGILISLLLFPTYGLITKTTISFIITALFSILFIILIQRLKNKNIIFVPLLGIMFGYIINAFATYFAFKNNIVQNMAGWLIGDFSNILQGNYESLYFIIPAITILYCYANEFVVLGMGESYAKNLGLNYQQVLMIGLICVSLTVSIIVVNVGAIPFVGLVVPNIISLLYGDNLKRMLPLSALFGAIFLLAADIVGRWIIFPYELPIGLTVGVIGGIFFFVILLKRKN</sequence>
<keyword evidence="7 8" id="KW-0472">Membrane</keyword>
<dbReference type="EMBL" id="SRPE01000010">
    <property type="protein sequence ID" value="TGN24260.1"/>
    <property type="molecule type" value="Genomic_DNA"/>
</dbReference>
<organism evidence="9 10">
    <name type="scientific">Empedobacter tilapiae</name>
    <dbReference type="NCBI Taxonomy" id="2491114"/>
    <lineage>
        <taxon>Bacteria</taxon>
        <taxon>Pseudomonadati</taxon>
        <taxon>Bacteroidota</taxon>
        <taxon>Flavobacteriia</taxon>
        <taxon>Flavobacteriales</taxon>
        <taxon>Weeksellaceae</taxon>
        <taxon>Empedobacter</taxon>
    </lineage>
</organism>
<dbReference type="Gene3D" id="1.10.3470.10">
    <property type="entry name" value="ABC transporter involved in vitamin B12 uptake, BtuC"/>
    <property type="match status" value="1"/>
</dbReference>
<dbReference type="PANTHER" id="PTHR30472">
    <property type="entry name" value="FERRIC ENTEROBACTIN TRANSPORT SYSTEM PERMEASE PROTEIN"/>
    <property type="match status" value="1"/>
</dbReference>
<dbReference type="GO" id="GO:0022857">
    <property type="term" value="F:transmembrane transporter activity"/>
    <property type="evidence" value="ECO:0007669"/>
    <property type="project" value="InterPro"/>
</dbReference>
<keyword evidence="5 8" id="KW-0812">Transmembrane</keyword>
<comment type="subcellular location">
    <subcellularLocation>
        <location evidence="1">Cell membrane</location>
        <topology evidence="1">Multi-pass membrane protein</topology>
    </subcellularLocation>
</comment>
<comment type="caution">
    <text evidence="9">The sequence shown here is derived from an EMBL/GenBank/DDBJ whole genome shotgun (WGS) entry which is preliminary data.</text>
</comment>
<dbReference type="InterPro" id="IPR000522">
    <property type="entry name" value="ABC_transptr_permease_BtuC"/>
</dbReference>
<protein>
    <submittedName>
        <fullName evidence="9">ABC transporter permease</fullName>
    </submittedName>
</protein>
<gene>
    <name evidence="9" type="ORF">E4J94_13505</name>
</gene>
<feature type="transmembrane region" description="Helical" evidence="8">
    <location>
        <begin position="108"/>
        <end position="125"/>
    </location>
</feature>
<dbReference type="GO" id="GO:0033214">
    <property type="term" value="P:siderophore-iron import into cell"/>
    <property type="evidence" value="ECO:0007669"/>
    <property type="project" value="TreeGrafter"/>
</dbReference>
<keyword evidence="6 8" id="KW-1133">Transmembrane helix</keyword>
<dbReference type="RefSeq" id="WP_135836330.1">
    <property type="nucleotide sequence ID" value="NZ_CAUQWU010000012.1"/>
</dbReference>
<evidence type="ECO:0000256" key="7">
    <source>
        <dbReference type="ARBA" id="ARBA00023136"/>
    </source>
</evidence>
<dbReference type="OrthoDB" id="9811975at2"/>
<name>A0A4Z1BFX4_9FLAO</name>
<evidence type="ECO:0000256" key="4">
    <source>
        <dbReference type="ARBA" id="ARBA00022475"/>
    </source>
</evidence>
<evidence type="ECO:0000256" key="1">
    <source>
        <dbReference type="ARBA" id="ARBA00004651"/>
    </source>
</evidence>
<dbReference type="CDD" id="cd06550">
    <property type="entry name" value="TM_ABC_iron-siderophores_like"/>
    <property type="match status" value="1"/>
</dbReference>
<proteinExistence type="inferred from homology"/>
<feature type="transmembrane region" description="Helical" evidence="8">
    <location>
        <begin position="45"/>
        <end position="65"/>
    </location>
</feature>
<feature type="transmembrane region" description="Helical" evidence="8">
    <location>
        <begin position="240"/>
        <end position="257"/>
    </location>
</feature>
<keyword evidence="10" id="KW-1185">Reference proteome</keyword>
<dbReference type="Pfam" id="PF01032">
    <property type="entry name" value="FecCD"/>
    <property type="match status" value="1"/>
</dbReference>
<feature type="transmembrane region" description="Helical" evidence="8">
    <location>
        <begin position="214"/>
        <end position="234"/>
    </location>
</feature>
<dbReference type="GO" id="GO:0005886">
    <property type="term" value="C:plasma membrane"/>
    <property type="evidence" value="ECO:0007669"/>
    <property type="project" value="UniProtKB-SubCell"/>
</dbReference>
<dbReference type="PANTHER" id="PTHR30472:SF27">
    <property type="entry name" value="PETROBACTIN IMPORT SYSTEM PERMEASE PROTEIN YCLN"/>
    <property type="match status" value="1"/>
</dbReference>
<feature type="transmembrane region" description="Helical" evidence="8">
    <location>
        <begin position="182"/>
        <end position="202"/>
    </location>
</feature>
<keyword evidence="3" id="KW-0813">Transport</keyword>
<evidence type="ECO:0000256" key="5">
    <source>
        <dbReference type="ARBA" id="ARBA00022692"/>
    </source>
</evidence>
<evidence type="ECO:0000256" key="8">
    <source>
        <dbReference type="SAM" id="Phobius"/>
    </source>
</evidence>
<evidence type="ECO:0000256" key="6">
    <source>
        <dbReference type="ARBA" id="ARBA00022989"/>
    </source>
</evidence>
<evidence type="ECO:0000313" key="10">
    <source>
        <dbReference type="Proteomes" id="UP000297998"/>
    </source>
</evidence>
<feature type="transmembrane region" description="Helical" evidence="8">
    <location>
        <begin position="292"/>
        <end position="310"/>
    </location>
</feature>
<keyword evidence="4" id="KW-1003">Cell membrane</keyword>
<feature type="transmembrane region" description="Helical" evidence="8">
    <location>
        <begin position="132"/>
        <end position="155"/>
    </location>
</feature>
<dbReference type="SUPFAM" id="SSF81345">
    <property type="entry name" value="ABC transporter involved in vitamin B12 uptake, BtuC"/>
    <property type="match status" value="1"/>
</dbReference>
<evidence type="ECO:0000256" key="3">
    <source>
        <dbReference type="ARBA" id="ARBA00022448"/>
    </source>
</evidence>
<dbReference type="Proteomes" id="UP000297998">
    <property type="component" value="Unassembled WGS sequence"/>
</dbReference>
<evidence type="ECO:0000313" key="9">
    <source>
        <dbReference type="EMBL" id="TGN24260.1"/>
    </source>
</evidence>